<keyword evidence="3" id="KW-1185">Reference proteome</keyword>
<evidence type="ECO:0000313" key="3">
    <source>
        <dbReference type="Proteomes" id="UP000015500"/>
    </source>
</evidence>
<dbReference type="KEGG" id="gjf:M493_04655"/>
<name>S5ZLL2_GEOG3</name>
<dbReference type="EMBL" id="CP006254">
    <property type="protein sequence ID" value="AGT31233.2"/>
    <property type="molecule type" value="Genomic_DNA"/>
</dbReference>
<gene>
    <name evidence="2" type="ORF">M493_04655</name>
</gene>
<organism evidence="2 3">
    <name type="scientific">Geobacillus genomosp. 3</name>
    <dbReference type="NCBI Taxonomy" id="1921421"/>
    <lineage>
        <taxon>Bacteria</taxon>
        <taxon>Bacillati</taxon>
        <taxon>Bacillota</taxon>
        <taxon>Bacilli</taxon>
        <taxon>Bacillales</taxon>
        <taxon>Anoxybacillaceae</taxon>
        <taxon>Geobacillus</taxon>
    </lineage>
</organism>
<dbReference type="HOGENOM" id="CLU_3118309_0_0_9"/>
<sequence>MGEMEKRQEIERLREQLNRWLVEEENDNDEAWLKRGEAIFQRFAQLEPENTKFKMML</sequence>
<dbReference type="STRING" id="1921421.M493_04655"/>
<reference evidence="2 3" key="1">
    <citation type="journal article" date="2014" name="Genome Announc.">
        <title>Complete Genome Sequence of the Thermophilic Polychlorinated Biphenyl Degrader Geobacillus sp. Strain JF8 (NBRC 109937).</title>
        <authorList>
            <person name="Shintani M."/>
            <person name="Ohtsubo Y."/>
            <person name="Fukuda K."/>
            <person name="Hosoyama A."/>
            <person name="Ohji S."/>
            <person name="Yamazoe A."/>
            <person name="Fujita N."/>
            <person name="Nagata Y."/>
            <person name="Tsuda M."/>
            <person name="Hatta T."/>
            <person name="Kimbara K."/>
        </authorList>
    </citation>
    <scope>NUCLEOTIDE SEQUENCE [LARGE SCALE GENOMIC DNA]</scope>
    <source>
        <strain evidence="2 3">JF8</strain>
    </source>
</reference>
<evidence type="ECO:0000256" key="1">
    <source>
        <dbReference type="SAM" id="Coils"/>
    </source>
</evidence>
<proteinExistence type="predicted"/>
<feature type="coiled-coil region" evidence="1">
    <location>
        <begin position="3"/>
        <end position="30"/>
    </location>
</feature>
<keyword evidence="1" id="KW-0175">Coiled coil</keyword>
<dbReference type="Proteomes" id="UP000015500">
    <property type="component" value="Chromosome"/>
</dbReference>
<protein>
    <submittedName>
        <fullName evidence="2">Uncharacterized protein</fullName>
    </submittedName>
</protein>
<accession>S5ZLL2</accession>
<dbReference type="AlphaFoldDB" id="S5ZLL2"/>
<evidence type="ECO:0000313" key="2">
    <source>
        <dbReference type="EMBL" id="AGT31233.2"/>
    </source>
</evidence>